<accession>A0AAP2DR79</accession>
<keyword evidence="2" id="KW-1185">Reference proteome</keyword>
<evidence type="ECO:0000313" key="2">
    <source>
        <dbReference type="Proteomes" id="UP001319200"/>
    </source>
</evidence>
<sequence length="61" mass="7159">MQANRMNLDGLTPEQRKFIVDLSKRIQLLESKLVILQARMVRIDPQLMANLARNFKHINLN</sequence>
<comment type="caution">
    <text evidence="1">The sequence shown here is derived from an EMBL/GenBank/DDBJ whole genome shotgun (WGS) entry which is preliminary data.</text>
</comment>
<dbReference type="RefSeq" id="WP_254169688.1">
    <property type="nucleotide sequence ID" value="NZ_JAHESF010000054.1"/>
</dbReference>
<dbReference type="EMBL" id="JAHESF010000054">
    <property type="protein sequence ID" value="MBT1701000.1"/>
    <property type="molecule type" value="Genomic_DNA"/>
</dbReference>
<name>A0AAP2DR79_9BACT</name>
<gene>
    <name evidence="1" type="ORF">KK083_29170</name>
</gene>
<organism evidence="1 2">
    <name type="scientific">Chryseosolibacter histidini</name>
    <dbReference type="NCBI Taxonomy" id="2782349"/>
    <lineage>
        <taxon>Bacteria</taxon>
        <taxon>Pseudomonadati</taxon>
        <taxon>Bacteroidota</taxon>
        <taxon>Cytophagia</taxon>
        <taxon>Cytophagales</taxon>
        <taxon>Chryseotaleaceae</taxon>
        <taxon>Chryseosolibacter</taxon>
    </lineage>
</organism>
<reference evidence="1 2" key="1">
    <citation type="submission" date="2021-05" db="EMBL/GenBank/DDBJ databases">
        <title>A Polyphasic approach of four new species of the genus Ohtaekwangia: Ohtaekwangia histidinii sp. nov., Ohtaekwangia cretensis sp. nov., Ohtaekwangia indiensis sp. nov., Ohtaekwangia reichenbachii sp. nov. from diverse environment.</title>
        <authorList>
            <person name="Octaviana S."/>
        </authorList>
    </citation>
    <scope>NUCLEOTIDE SEQUENCE [LARGE SCALE GENOMIC DNA]</scope>
    <source>
        <strain evidence="1 2">PWU4</strain>
    </source>
</reference>
<proteinExistence type="predicted"/>
<dbReference type="Proteomes" id="UP001319200">
    <property type="component" value="Unassembled WGS sequence"/>
</dbReference>
<dbReference type="AlphaFoldDB" id="A0AAP2DR79"/>
<protein>
    <submittedName>
        <fullName evidence="1">Uncharacterized protein</fullName>
    </submittedName>
</protein>
<evidence type="ECO:0000313" key="1">
    <source>
        <dbReference type="EMBL" id="MBT1701000.1"/>
    </source>
</evidence>